<dbReference type="HOGENOM" id="CLU_817934_0_0_6"/>
<dbReference type="KEGG" id="abo:ABO_0434"/>
<name>Q0VSG6_ALCBS</name>
<evidence type="ECO:0008006" key="4">
    <source>
        <dbReference type="Google" id="ProtNLM"/>
    </source>
</evidence>
<protein>
    <recommendedName>
        <fullName evidence="4">Lipoprotein</fullName>
    </recommendedName>
</protein>
<dbReference type="Proteomes" id="UP000008871">
    <property type="component" value="Chromosome"/>
</dbReference>
<sequence length="341" mass="39196">MNVYKASSLTLATVLAGCTTFANPHPENDVSAALEQHDYAKAAQIIEQTDPKHPQYAILQEQYAGVRLASQEYRLHVVQQAEELARKQQWDAAFTLLETNRDKVLDSSAIDELRNTLVPMEARQLNPLLAERRQAQAQALLSNKDLALHLADFHALAAKQERQALAEERELLIADLTTLGNYFADQEQWVQARNLLRYAHQLAPEAEPAPKLAQAQQVLNNEQRRARAKRNRALQAEAEQLMTRYQRNGQLQSLLAARAFLNQQKNNPALASHRKRLEQWCRRRFAEEINTGEALYAHGQYREAYRIWKQIAPLYPDNEELNKKLERSERVLNNLRDLEQP</sequence>
<evidence type="ECO:0000256" key="1">
    <source>
        <dbReference type="SAM" id="Coils"/>
    </source>
</evidence>
<accession>Q0VSG6</accession>
<evidence type="ECO:0000313" key="2">
    <source>
        <dbReference type="EMBL" id="CAL15882.1"/>
    </source>
</evidence>
<evidence type="ECO:0000313" key="3">
    <source>
        <dbReference type="Proteomes" id="UP000008871"/>
    </source>
</evidence>
<organism evidence="2 3">
    <name type="scientific">Alcanivorax borkumensis (strain ATCC 700651 / DSM 11573 / NCIMB 13689 / SK2)</name>
    <dbReference type="NCBI Taxonomy" id="393595"/>
    <lineage>
        <taxon>Bacteria</taxon>
        <taxon>Pseudomonadati</taxon>
        <taxon>Pseudomonadota</taxon>
        <taxon>Gammaproteobacteria</taxon>
        <taxon>Oceanospirillales</taxon>
        <taxon>Alcanivoracaceae</taxon>
        <taxon>Alcanivorax</taxon>
    </lineage>
</organism>
<dbReference type="EMBL" id="AM286690">
    <property type="protein sequence ID" value="CAL15882.1"/>
    <property type="molecule type" value="Genomic_DNA"/>
</dbReference>
<dbReference type="AlphaFoldDB" id="Q0VSG6"/>
<dbReference type="PROSITE" id="PS51257">
    <property type="entry name" value="PROKAR_LIPOPROTEIN"/>
    <property type="match status" value="1"/>
</dbReference>
<proteinExistence type="predicted"/>
<keyword evidence="3" id="KW-1185">Reference proteome</keyword>
<dbReference type="RefSeq" id="WP_011587720.1">
    <property type="nucleotide sequence ID" value="NC_008260.1"/>
</dbReference>
<keyword evidence="1" id="KW-0175">Coiled coil</keyword>
<gene>
    <name evidence="2" type="ordered locus">ABO_0434</name>
</gene>
<reference evidence="2 3" key="1">
    <citation type="journal article" date="2006" name="Nat. Biotechnol.">
        <title>Genome sequence of the ubiquitous hydrocarbon-degrading marine bacterium Alcanivorax borkumensis.</title>
        <authorList>
            <person name="Schneiker S."/>
            <person name="Martins dos Santos V.A.P."/>
            <person name="Bartels D."/>
            <person name="Bekel T."/>
            <person name="Brecht M."/>
            <person name="Buhrmester J."/>
            <person name="Chernikova T.N."/>
            <person name="Denaro R."/>
            <person name="Ferrer M."/>
            <person name="Gertler C."/>
            <person name="Goesmann A."/>
            <person name="Golyshina O.V."/>
            <person name="Kaminski F."/>
            <person name="Khachane A.N."/>
            <person name="Lang S."/>
            <person name="Linke B."/>
            <person name="McHardy A.C."/>
            <person name="Meyer F."/>
            <person name="Nechitaylo T."/>
            <person name="Puehler A."/>
            <person name="Regenhardt D."/>
            <person name="Rupp O."/>
            <person name="Sabirova J.S."/>
            <person name="Selbitschka W."/>
            <person name="Yakimov M.M."/>
            <person name="Timmis K.N."/>
            <person name="Vorhoelter F.-J."/>
            <person name="Weidner S."/>
            <person name="Kaiser O."/>
            <person name="Golyshin P.N."/>
        </authorList>
    </citation>
    <scope>NUCLEOTIDE SEQUENCE [LARGE SCALE GENOMIC DNA]</scope>
    <source>
        <strain evidence="3">ATCC 700651 / DSM 11573 / NCIMB 13689 / SK2</strain>
    </source>
</reference>
<dbReference type="eggNOG" id="ENOG5033KYS">
    <property type="taxonomic scope" value="Bacteria"/>
</dbReference>
<feature type="coiled-coil region" evidence="1">
    <location>
        <begin position="212"/>
        <end position="239"/>
    </location>
</feature>